<dbReference type="PANTHER" id="PTHR23407:SF1">
    <property type="entry name" value="5-FORMYLTETRAHYDROFOLATE CYCLO-LIGASE"/>
    <property type="match status" value="1"/>
</dbReference>
<dbReference type="Pfam" id="PF01812">
    <property type="entry name" value="5-FTHF_cyc-lig"/>
    <property type="match status" value="1"/>
</dbReference>
<dbReference type="InterPro" id="IPR002698">
    <property type="entry name" value="FTHF_cligase"/>
</dbReference>
<gene>
    <name evidence="4" type="ORF">PAPOLLO_LOCUS16333</name>
</gene>
<comment type="catalytic activity">
    <reaction evidence="1 3">
        <text>(6S)-5-formyl-5,6,7,8-tetrahydrofolate + ATP = (6R)-5,10-methenyltetrahydrofolate + ADP + phosphate</text>
        <dbReference type="Rhea" id="RHEA:10488"/>
        <dbReference type="ChEBI" id="CHEBI:30616"/>
        <dbReference type="ChEBI" id="CHEBI:43474"/>
        <dbReference type="ChEBI" id="CHEBI:57455"/>
        <dbReference type="ChEBI" id="CHEBI:57457"/>
        <dbReference type="ChEBI" id="CHEBI:456216"/>
        <dbReference type="EC" id="6.3.3.2"/>
    </reaction>
</comment>
<keyword evidence="3" id="KW-0547">Nucleotide-binding</keyword>
<comment type="caution">
    <text evidence="4">The sequence shown here is derived from an EMBL/GenBank/DDBJ whole genome shotgun (WGS) entry which is preliminary data.</text>
</comment>
<evidence type="ECO:0000256" key="1">
    <source>
        <dbReference type="ARBA" id="ARBA00036539"/>
    </source>
</evidence>
<name>A0A8S3XER6_PARAO</name>
<keyword evidence="3" id="KW-0460">Magnesium</keyword>
<proteinExistence type="inferred from homology"/>
<evidence type="ECO:0000256" key="3">
    <source>
        <dbReference type="RuleBase" id="RU361279"/>
    </source>
</evidence>
<dbReference type="NCBIfam" id="TIGR02727">
    <property type="entry name" value="MTHFS_bact"/>
    <property type="match status" value="1"/>
</dbReference>
<evidence type="ECO:0000256" key="2">
    <source>
        <dbReference type="ARBA" id="ARBA00038966"/>
    </source>
</evidence>
<dbReference type="EC" id="6.3.3.2" evidence="2 3"/>
<dbReference type="Proteomes" id="UP000691718">
    <property type="component" value="Unassembled WGS sequence"/>
</dbReference>
<accession>A0A8S3XER6</accession>
<keyword evidence="3" id="KW-0479">Metal-binding</keyword>
<dbReference type="GO" id="GO:0009396">
    <property type="term" value="P:folic acid-containing compound biosynthetic process"/>
    <property type="evidence" value="ECO:0007669"/>
    <property type="project" value="TreeGrafter"/>
</dbReference>
<comment type="similarity">
    <text evidence="3">Belongs to the 5-formyltetrahydrofolate cyclo-ligase family.</text>
</comment>
<dbReference type="GO" id="GO:0005524">
    <property type="term" value="F:ATP binding"/>
    <property type="evidence" value="ECO:0007669"/>
    <property type="project" value="UniProtKB-KW"/>
</dbReference>
<comment type="cofactor">
    <cofactor evidence="3">
        <name>Mg(2+)</name>
        <dbReference type="ChEBI" id="CHEBI:18420"/>
    </cofactor>
</comment>
<dbReference type="GO" id="GO:0035999">
    <property type="term" value="P:tetrahydrofolate interconversion"/>
    <property type="evidence" value="ECO:0007669"/>
    <property type="project" value="TreeGrafter"/>
</dbReference>
<dbReference type="GO" id="GO:0030272">
    <property type="term" value="F:5-formyltetrahydrofolate cyclo-ligase activity"/>
    <property type="evidence" value="ECO:0007669"/>
    <property type="project" value="UniProtKB-EC"/>
</dbReference>
<dbReference type="PANTHER" id="PTHR23407">
    <property type="entry name" value="ATPASE INHIBITOR/5-FORMYLTETRAHYDROFOLATE CYCLO-LIGASE"/>
    <property type="match status" value="1"/>
</dbReference>
<keyword evidence="3" id="KW-0067">ATP-binding</keyword>
<organism evidence="4 5">
    <name type="scientific">Parnassius apollo</name>
    <name type="common">Apollo butterfly</name>
    <name type="synonym">Papilio apollo</name>
    <dbReference type="NCBI Taxonomy" id="110799"/>
    <lineage>
        <taxon>Eukaryota</taxon>
        <taxon>Metazoa</taxon>
        <taxon>Ecdysozoa</taxon>
        <taxon>Arthropoda</taxon>
        <taxon>Hexapoda</taxon>
        <taxon>Insecta</taxon>
        <taxon>Pterygota</taxon>
        <taxon>Neoptera</taxon>
        <taxon>Endopterygota</taxon>
        <taxon>Lepidoptera</taxon>
        <taxon>Glossata</taxon>
        <taxon>Ditrysia</taxon>
        <taxon>Papilionoidea</taxon>
        <taxon>Papilionidae</taxon>
        <taxon>Parnassiinae</taxon>
        <taxon>Parnassini</taxon>
        <taxon>Parnassius</taxon>
        <taxon>Parnassius</taxon>
    </lineage>
</organism>
<dbReference type="EMBL" id="CAJQZP010001064">
    <property type="protein sequence ID" value="CAG5015167.1"/>
    <property type="molecule type" value="Genomic_DNA"/>
</dbReference>
<evidence type="ECO:0000313" key="4">
    <source>
        <dbReference type="EMBL" id="CAG5015167.1"/>
    </source>
</evidence>
<dbReference type="OrthoDB" id="2015992at2759"/>
<dbReference type="GO" id="GO:0046872">
    <property type="term" value="F:metal ion binding"/>
    <property type="evidence" value="ECO:0007669"/>
    <property type="project" value="UniProtKB-KW"/>
</dbReference>
<dbReference type="PIRSF" id="PIRSF006806">
    <property type="entry name" value="FTHF_cligase"/>
    <property type="match status" value="1"/>
</dbReference>
<protein>
    <recommendedName>
        <fullName evidence="2 3">5-formyltetrahydrofolate cyclo-ligase</fullName>
        <ecNumber evidence="2 3">6.3.3.2</ecNumber>
    </recommendedName>
</protein>
<evidence type="ECO:0000313" key="5">
    <source>
        <dbReference type="Proteomes" id="UP000691718"/>
    </source>
</evidence>
<dbReference type="AlphaFoldDB" id="A0A8S3XER6"/>
<dbReference type="GO" id="GO:0005739">
    <property type="term" value="C:mitochondrion"/>
    <property type="evidence" value="ECO:0007669"/>
    <property type="project" value="TreeGrafter"/>
</dbReference>
<reference evidence="4" key="1">
    <citation type="submission" date="2021-04" db="EMBL/GenBank/DDBJ databases">
        <authorList>
            <person name="Tunstrom K."/>
        </authorList>
    </citation>
    <scope>NUCLEOTIDE SEQUENCE</scope>
</reference>
<sequence>MLISQFLRRKCRNNLVKSLLHSTMSRLTPNPAKVLIREKVAASIASLSIEEKKRESQIVYDKVINHPSYKAAKKIAIFMSTDQEVDTAPMIAHIKARGASAFVPQYAGGKMRMLKLEPGDENSMPLTKHGILQHSKDQIREDALDAGLDLIIAPGVAFTRNGGRVGHGGGYYDKYIENLRKNSEAAPKVIAIAFKCQVLDEVPMDEQDQKIDEVIYAE</sequence>
<keyword evidence="5" id="KW-1185">Reference proteome</keyword>